<reference evidence="2" key="1">
    <citation type="journal article" date="2023" name="G3 (Bethesda)">
        <title>Genome assembly and association tests identify interacting loci associated with vigor, precocity, and sex in interspecific pistachio rootstocks.</title>
        <authorList>
            <person name="Palmer W."/>
            <person name="Jacygrad E."/>
            <person name="Sagayaradj S."/>
            <person name="Cavanaugh K."/>
            <person name="Han R."/>
            <person name="Bertier L."/>
            <person name="Beede B."/>
            <person name="Kafkas S."/>
            <person name="Golino D."/>
            <person name="Preece J."/>
            <person name="Michelmore R."/>
        </authorList>
    </citation>
    <scope>NUCLEOTIDE SEQUENCE [LARGE SCALE GENOMIC DNA]</scope>
</reference>
<accession>A0ACC0YSW7</accession>
<organism evidence="1 2">
    <name type="scientific">Pistacia integerrima</name>
    <dbReference type="NCBI Taxonomy" id="434235"/>
    <lineage>
        <taxon>Eukaryota</taxon>
        <taxon>Viridiplantae</taxon>
        <taxon>Streptophyta</taxon>
        <taxon>Embryophyta</taxon>
        <taxon>Tracheophyta</taxon>
        <taxon>Spermatophyta</taxon>
        <taxon>Magnoliopsida</taxon>
        <taxon>eudicotyledons</taxon>
        <taxon>Gunneridae</taxon>
        <taxon>Pentapetalae</taxon>
        <taxon>rosids</taxon>
        <taxon>malvids</taxon>
        <taxon>Sapindales</taxon>
        <taxon>Anacardiaceae</taxon>
        <taxon>Pistacia</taxon>
    </lineage>
</organism>
<keyword evidence="2" id="KW-1185">Reference proteome</keyword>
<comment type="caution">
    <text evidence="1">The sequence shown here is derived from an EMBL/GenBank/DDBJ whole genome shotgun (WGS) entry which is preliminary data.</text>
</comment>
<evidence type="ECO:0000313" key="1">
    <source>
        <dbReference type="EMBL" id="KAJ0040279.1"/>
    </source>
</evidence>
<name>A0ACC0YSW7_9ROSI</name>
<evidence type="ECO:0000313" key="2">
    <source>
        <dbReference type="Proteomes" id="UP001163603"/>
    </source>
</evidence>
<protein>
    <submittedName>
        <fullName evidence="1">Uncharacterized protein</fullName>
    </submittedName>
</protein>
<dbReference type="Proteomes" id="UP001163603">
    <property type="component" value="Chromosome 5"/>
</dbReference>
<gene>
    <name evidence="1" type="ORF">Pint_26943</name>
</gene>
<dbReference type="EMBL" id="CM047740">
    <property type="protein sequence ID" value="KAJ0040279.1"/>
    <property type="molecule type" value="Genomic_DNA"/>
</dbReference>
<proteinExistence type="predicted"/>
<sequence>MYCQQRHHSTIIPNLSLIYISSYSKQNFKHQKTTLRFKSYLYVHLSIRMWRLKVSEGGKDPYIFSTNNFAGRQTWEFDPEVGSSEERSEVEDARKNFHKNRFKIKPSSDLLWQFQFLREKKFKQTIPQVKVEDGEEITYEIATAALKRAVRLFTALQASDGHWPAENTGPLFYHPPFVMCLYITGNLNVILSPEHCKEMLRYIYCHQNEDGGWGLHIEGHSTMFCTVFNYICMRLLGEGPDGGEDNACARARKWILDHGSATSISSWGKTWLAILGVYEWSGCNPMPPEFWSFPSFLPIHPAKLLCYCRLTYMPMSYLYGKRFVGPITPLILQLREELYNEPYSNINWSKMRHLCAKEDVYSPHTLIQNLLWDILHTTVEPIFSSWPFKKFREKTLQITIDHIHYEDEASRYIDIGCVEKPLFMLACWVDDPNGEYFKKHLPRLHDYFWIGEDGLKIHSFGSQTWDCALAIQALLASNLMDETGPVIMKAHDFIKNSQILNNPPGDFKKMFRHISKGGWTFSDQDHAWQVSDCTAESLLCCLYLSVMPAKIVGEKMEPERLYDAVNMILSMQSENGGISAWEPAGAKWWLELLNPMEFLDKVVIEYEHNECTASAIKALTLFKKLYPEHRKKEIENAIRNAINYLEESQMPNGSWYGDWGICFIYGTWFAIEGLVAAGKTYKNCIAIRKATDFLLKSQVDDGGWGENYHSCTTKKFTPLEGNTSNLVQTAWAMISLIRAGQMERDPTPIHRAARLLINSQLENGDFPQQEQTGVFMVNCMLHYGMYRNTFPLWALAEHRSKLPLLSKII</sequence>